<accession>A0A182VCM8</accession>
<dbReference type="Pfam" id="PF04904">
    <property type="entry name" value="SAM_NCD1"/>
    <property type="match status" value="1"/>
</dbReference>
<dbReference type="EnsemblMetazoa" id="AMEM012708-RA">
    <property type="protein sequence ID" value="AMEM012708-PA"/>
    <property type="gene ID" value="AMEM012708"/>
</dbReference>
<evidence type="ECO:0000256" key="2">
    <source>
        <dbReference type="ARBA" id="ARBA00008864"/>
    </source>
</evidence>
<comment type="subcellular location">
    <subcellularLocation>
        <location evidence="1">Nucleus</location>
    </subcellularLocation>
</comment>
<dbReference type="VEuPathDB" id="VectorBase:AMEM012708"/>
<evidence type="ECO:0000256" key="3">
    <source>
        <dbReference type="ARBA" id="ARBA00022491"/>
    </source>
</evidence>
<dbReference type="InterPro" id="IPR006988">
    <property type="entry name" value="Nab_N"/>
</dbReference>
<keyword evidence="11" id="KW-1185">Reference proteome</keyword>
<name>A0A182VCM8_ANOME</name>
<dbReference type="InterPro" id="IPR038398">
    <property type="entry name" value="NCD2_sf"/>
</dbReference>
<feature type="region of interest" description="Disordered" evidence="7">
    <location>
        <begin position="145"/>
        <end position="165"/>
    </location>
</feature>
<dbReference type="GO" id="GO:0005634">
    <property type="term" value="C:nucleus"/>
    <property type="evidence" value="ECO:0007669"/>
    <property type="project" value="UniProtKB-SubCell"/>
</dbReference>
<organism evidence="10 11">
    <name type="scientific">Anopheles merus</name>
    <name type="common">Mosquito</name>
    <dbReference type="NCBI Taxonomy" id="30066"/>
    <lineage>
        <taxon>Eukaryota</taxon>
        <taxon>Metazoa</taxon>
        <taxon>Ecdysozoa</taxon>
        <taxon>Arthropoda</taxon>
        <taxon>Hexapoda</taxon>
        <taxon>Insecta</taxon>
        <taxon>Pterygota</taxon>
        <taxon>Neoptera</taxon>
        <taxon>Endopterygota</taxon>
        <taxon>Diptera</taxon>
        <taxon>Nematocera</taxon>
        <taxon>Culicoidea</taxon>
        <taxon>Culicidae</taxon>
        <taxon>Anophelinae</taxon>
        <taxon>Anopheles</taxon>
    </lineage>
</organism>
<dbReference type="VEuPathDB" id="VectorBase:AMEM21_011310"/>
<keyword evidence="6" id="KW-0539">Nucleus</keyword>
<feature type="compositionally biased region" description="Polar residues" evidence="7">
    <location>
        <begin position="218"/>
        <end position="235"/>
    </location>
</feature>
<proteinExistence type="inferred from homology"/>
<evidence type="ECO:0000256" key="1">
    <source>
        <dbReference type="ARBA" id="ARBA00004123"/>
    </source>
</evidence>
<keyword evidence="4" id="KW-0805">Transcription regulation</keyword>
<dbReference type="STRING" id="30066.A0A182VCM8"/>
<dbReference type="InterPro" id="IPR039040">
    <property type="entry name" value="NAB_fam"/>
</dbReference>
<reference evidence="10" key="1">
    <citation type="submission" date="2020-05" db="UniProtKB">
        <authorList>
            <consortium name="EnsemblMetazoa"/>
        </authorList>
    </citation>
    <scope>IDENTIFICATION</scope>
    <source>
        <strain evidence="10">MAF</strain>
    </source>
</reference>
<evidence type="ECO:0008006" key="12">
    <source>
        <dbReference type="Google" id="ProtNLM"/>
    </source>
</evidence>
<protein>
    <recommendedName>
        <fullName evidence="12">NAB co-repressor domain-containing protein</fullName>
    </recommendedName>
</protein>
<feature type="compositionally biased region" description="Basic and acidic residues" evidence="7">
    <location>
        <begin position="400"/>
        <end position="414"/>
    </location>
</feature>
<dbReference type="Gene3D" id="1.20.120.2010">
    <property type="entry name" value="NAB conserved domain 2"/>
    <property type="match status" value="1"/>
</dbReference>
<comment type="similarity">
    <text evidence="2">Belongs to the NAB family.</text>
</comment>
<dbReference type="InterPro" id="IPR006989">
    <property type="entry name" value="NAB_co-repressor_dom"/>
</dbReference>
<keyword evidence="3" id="KW-0678">Repressor</keyword>
<sequence length="468" mass="49764">MVTDEDQVVVTSTPSNEAELQLYRVLQRASLLNYYDTLLEMGGDDVQQLCDAGEEEFLEIMALVGMASKPLHVRRLQKALHEWMTNPSAFQSPLTNVDIPSRIPYSPEPGSIARSVTTASTGPYGGPSTVAGSFSNLTANAAAGTNLPLTPPTPIPSAPASSSSSSSSAVAAAAAAAASAASSTLGHLGAGVGPLGHHHLLHHHHHHHPLSSSNLSSTISNQIGSTTSGSVQLTPSLTEDQVAKIVQAAERLSRTLPRLEPRQQSIKKRSARDLEAVIAMSESDPRRMDEIRKYSAIYGRFDCKRRPEKPLTLHEVCVNEAAAQICKYIPALLTRRDELFPLARQVVRDCGFGHSASIRLTGLSQTQPNRGDELDTVQQLKRARLSSDTSSDMGKAGNGADRDLSDPDFGELRSHTPRVLDPTGGSLGVQVISSSGGHIIAVANPALALSPALSEAISIKRETISPDL</sequence>
<feature type="region of interest" description="Disordered" evidence="7">
    <location>
        <begin position="196"/>
        <end position="235"/>
    </location>
</feature>
<dbReference type="GO" id="GO:0045892">
    <property type="term" value="P:negative regulation of DNA-templated transcription"/>
    <property type="evidence" value="ECO:0007669"/>
    <property type="project" value="InterPro"/>
</dbReference>
<dbReference type="AlphaFoldDB" id="A0A182VCM8"/>
<evidence type="ECO:0000259" key="8">
    <source>
        <dbReference type="Pfam" id="PF04904"/>
    </source>
</evidence>
<feature type="region of interest" description="Disordered" evidence="7">
    <location>
        <begin position="383"/>
        <end position="420"/>
    </location>
</feature>
<feature type="compositionally biased region" description="Basic residues" evidence="7">
    <location>
        <begin position="196"/>
        <end position="209"/>
    </location>
</feature>
<feature type="domain" description="Nab N-terminal" evidence="8">
    <location>
        <begin position="13"/>
        <end position="91"/>
    </location>
</feature>
<evidence type="ECO:0000313" key="11">
    <source>
        <dbReference type="Proteomes" id="UP000075903"/>
    </source>
</evidence>
<evidence type="ECO:0000256" key="6">
    <source>
        <dbReference type="ARBA" id="ARBA00023242"/>
    </source>
</evidence>
<evidence type="ECO:0000259" key="9">
    <source>
        <dbReference type="Pfam" id="PF04905"/>
    </source>
</evidence>
<keyword evidence="5" id="KW-0804">Transcription</keyword>
<dbReference type="FunFam" id="1.20.120.2010:FF:000001">
    <property type="entry name" value="NGFI-A-binding protein 1 isoform X1"/>
    <property type="match status" value="1"/>
</dbReference>
<evidence type="ECO:0000256" key="7">
    <source>
        <dbReference type="SAM" id="MobiDB-lite"/>
    </source>
</evidence>
<dbReference type="Proteomes" id="UP000075903">
    <property type="component" value="Unassembled WGS sequence"/>
</dbReference>
<feature type="domain" description="NAB co-repressor" evidence="9">
    <location>
        <begin position="237"/>
        <end position="358"/>
    </location>
</feature>
<evidence type="ECO:0000313" key="10">
    <source>
        <dbReference type="EnsemblMetazoa" id="AMEM012708-PA"/>
    </source>
</evidence>
<dbReference type="GO" id="GO:0003712">
    <property type="term" value="F:transcription coregulator activity"/>
    <property type="evidence" value="ECO:0007669"/>
    <property type="project" value="InterPro"/>
</dbReference>
<evidence type="ECO:0000256" key="5">
    <source>
        <dbReference type="ARBA" id="ARBA00023163"/>
    </source>
</evidence>
<feature type="region of interest" description="Disordered" evidence="7">
    <location>
        <begin position="101"/>
        <end position="120"/>
    </location>
</feature>
<evidence type="ECO:0000256" key="4">
    <source>
        <dbReference type="ARBA" id="ARBA00023015"/>
    </source>
</evidence>
<dbReference type="Pfam" id="PF04905">
    <property type="entry name" value="NCD2"/>
    <property type="match status" value="1"/>
</dbReference>
<dbReference type="PANTHER" id="PTHR12623:SF10">
    <property type="entry name" value="NGFI-A-BINDING PROTEIN HOMOLOG"/>
    <property type="match status" value="1"/>
</dbReference>
<dbReference type="PANTHER" id="PTHR12623">
    <property type="entry name" value="NGFI-A BINDING PROTEIN"/>
    <property type="match status" value="1"/>
</dbReference>